<keyword evidence="2" id="KW-0813">Transport</keyword>
<feature type="transmembrane region" description="Helical" evidence="10">
    <location>
        <begin position="300"/>
        <end position="327"/>
    </location>
</feature>
<comment type="caution">
    <text evidence="12">The sequence shown here is derived from an EMBL/GenBank/DDBJ whole genome shotgun (WGS) entry which is preliminary data.</text>
</comment>
<feature type="transmembrane region" description="Helical" evidence="10">
    <location>
        <begin position="54"/>
        <end position="74"/>
    </location>
</feature>
<feature type="transmembrane region" description="Helical" evidence="10">
    <location>
        <begin position="267"/>
        <end position="288"/>
    </location>
</feature>
<evidence type="ECO:0000256" key="3">
    <source>
        <dbReference type="ARBA" id="ARBA00022475"/>
    </source>
</evidence>
<evidence type="ECO:0000256" key="8">
    <source>
        <dbReference type="ARBA" id="ARBA00023136"/>
    </source>
</evidence>
<feature type="transmembrane region" description="Helical" evidence="10">
    <location>
        <begin position="209"/>
        <end position="227"/>
    </location>
</feature>
<dbReference type="GO" id="GO:0005886">
    <property type="term" value="C:plasma membrane"/>
    <property type="evidence" value="ECO:0007669"/>
    <property type="project" value="UniProtKB-SubCell"/>
</dbReference>
<proteinExistence type="predicted"/>
<dbReference type="GO" id="GO:0015386">
    <property type="term" value="F:potassium:proton antiporter activity"/>
    <property type="evidence" value="ECO:0007669"/>
    <property type="project" value="TreeGrafter"/>
</dbReference>
<keyword evidence="8 10" id="KW-0472">Membrane</keyword>
<feature type="domain" description="Cation/H+ exchanger transmembrane" evidence="11">
    <location>
        <begin position="13"/>
        <end position="443"/>
    </location>
</feature>
<evidence type="ECO:0000256" key="9">
    <source>
        <dbReference type="ARBA" id="ARBA00023201"/>
    </source>
</evidence>
<comment type="subcellular location">
    <subcellularLocation>
        <location evidence="1">Cell membrane</location>
        <topology evidence="1">Multi-pass membrane protein</topology>
    </subcellularLocation>
</comment>
<dbReference type="Proteomes" id="UP000537260">
    <property type="component" value="Unassembled WGS sequence"/>
</dbReference>
<dbReference type="GO" id="GO:0051453">
    <property type="term" value="P:regulation of intracellular pH"/>
    <property type="evidence" value="ECO:0007669"/>
    <property type="project" value="TreeGrafter"/>
</dbReference>
<evidence type="ECO:0000256" key="4">
    <source>
        <dbReference type="ARBA" id="ARBA00022692"/>
    </source>
</evidence>
<evidence type="ECO:0000256" key="10">
    <source>
        <dbReference type="SAM" id="Phobius"/>
    </source>
</evidence>
<feature type="transmembrane region" description="Helical" evidence="10">
    <location>
        <begin position="233"/>
        <end position="255"/>
    </location>
</feature>
<evidence type="ECO:0000256" key="7">
    <source>
        <dbReference type="ARBA" id="ARBA00023065"/>
    </source>
</evidence>
<evidence type="ECO:0000256" key="6">
    <source>
        <dbReference type="ARBA" id="ARBA00023053"/>
    </source>
</evidence>
<dbReference type="PANTHER" id="PTHR10110:SF86">
    <property type="entry name" value="SODIUM_HYDROGEN EXCHANGER 7"/>
    <property type="match status" value="1"/>
</dbReference>
<protein>
    <submittedName>
        <fullName evidence="12">CPA1 family monovalent cation:H+ antiporter</fullName>
    </submittedName>
</protein>
<sequence>MHYPLLALIGLLIVVGVATVAPRLGVAAPLVLVVLGISASFLPGVPEVNVPPEAILAFVLPPILYSAAVNVPLVDLRRNLKAITSLSVLLVIVSAVVSGLVLHLLLPGLDVAAAIALGAVISPPDAVAATAIGKRLGLPPRLVTVLEGEGLVNDASALVLLRSAIAATAGTVSLWQIAGDFVYAVAGAIVVGLALGWATVLVRSRLRSTVLNTTISFAVPFLAYIPAEEINASGVLAVVVAGLVTGHASATYFSAQDRISERLNWRTIQFILENGVFLLMGFEIKTLIEEVHDDNLGVWHAIGLGLLITVLLIVIRIVFVAPLIAVLKRDQRRAVSRGPALASALDRLDAQPIPDQRSAKRTRRVRHFLHRKQADVESLAADGLSWRGGAVLAWSGMRGVVTLAAAQSLPLGVAYRPQLILIAFTVALVTLLGQGSTLPLLIRKLRIVGSDADADRAELADLIGDISQIGRESLDARNLVQDDGTPFDHAVIERVRSDSILLSEAIAELTDPSGIGPHEQQRALRLRILQAERAALLDARSTGSYSSRVLARAQDMLDLEESRLQHMDEDNGGN</sequence>
<dbReference type="GO" id="GO:0015385">
    <property type="term" value="F:sodium:proton antiporter activity"/>
    <property type="evidence" value="ECO:0007669"/>
    <property type="project" value="InterPro"/>
</dbReference>
<keyword evidence="9" id="KW-0739">Sodium transport</keyword>
<keyword evidence="4 10" id="KW-0812">Transmembrane</keyword>
<keyword evidence="7" id="KW-0406">Ion transport</keyword>
<dbReference type="RefSeq" id="WP_179578828.1">
    <property type="nucleotide sequence ID" value="NZ_JACCFM010000001.1"/>
</dbReference>
<dbReference type="EMBL" id="JACCFM010000001">
    <property type="protein sequence ID" value="NYJ20183.1"/>
    <property type="molecule type" value="Genomic_DNA"/>
</dbReference>
<keyword evidence="3" id="KW-1003">Cell membrane</keyword>
<feature type="transmembrane region" description="Helical" evidence="10">
    <location>
        <begin position="419"/>
        <end position="442"/>
    </location>
</feature>
<dbReference type="AlphaFoldDB" id="A0A7Z0J6Q5"/>
<feature type="transmembrane region" description="Helical" evidence="10">
    <location>
        <begin position="86"/>
        <end position="106"/>
    </location>
</feature>
<dbReference type="InterPro" id="IPR018422">
    <property type="entry name" value="Cation/H_exchanger_CPA1"/>
</dbReference>
<evidence type="ECO:0000259" key="11">
    <source>
        <dbReference type="Pfam" id="PF00999"/>
    </source>
</evidence>
<gene>
    <name evidence="12" type="ORF">HNR05_001974</name>
</gene>
<keyword evidence="13" id="KW-1185">Reference proteome</keyword>
<evidence type="ECO:0000313" key="12">
    <source>
        <dbReference type="EMBL" id="NYJ20183.1"/>
    </source>
</evidence>
<evidence type="ECO:0000313" key="13">
    <source>
        <dbReference type="Proteomes" id="UP000537260"/>
    </source>
</evidence>
<keyword evidence="6" id="KW-0915">Sodium</keyword>
<accession>A0A7Z0J6Q5</accession>
<dbReference type="PANTHER" id="PTHR10110">
    <property type="entry name" value="SODIUM/HYDROGEN EXCHANGER"/>
    <property type="match status" value="1"/>
</dbReference>
<evidence type="ECO:0000256" key="1">
    <source>
        <dbReference type="ARBA" id="ARBA00004651"/>
    </source>
</evidence>
<organism evidence="12 13">
    <name type="scientific">Glaciibacter psychrotolerans</name>
    <dbReference type="NCBI Taxonomy" id="670054"/>
    <lineage>
        <taxon>Bacteria</taxon>
        <taxon>Bacillati</taxon>
        <taxon>Actinomycetota</taxon>
        <taxon>Actinomycetes</taxon>
        <taxon>Micrococcales</taxon>
        <taxon>Microbacteriaceae</taxon>
        <taxon>Glaciibacter</taxon>
    </lineage>
</organism>
<dbReference type="Gene3D" id="6.10.140.1330">
    <property type="match status" value="1"/>
</dbReference>
<reference evidence="12 13" key="1">
    <citation type="submission" date="2020-07" db="EMBL/GenBank/DDBJ databases">
        <title>Sequencing the genomes of 1000 actinobacteria strains.</title>
        <authorList>
            <person name="Klenk H.-P."/>
        </authorList>
    </citation>
    <scope>NUCLEOTIDE SEQUENCE [LARGE SCALE GENOMIC DNA]</scope>
    <source>
        <strain evidence="12 13">LI1</strain>
    </source>
</reference>
<dbReference type="GO" id="GO:0098719">
    <property type="term" value="P:sodium ion import across plasma membrane"/>
    <property type="evidence" value="ECO:0007669"/>
    <property type="project" value="TreeGrafter"/>
</dbReference>
<dbReference type="Pfam" id="PF00999">
    <property type="entry name" value="Na_H_Exchanger"/>
    <property type="match status" value="1"/>
</dbReference>
<evidence type="ECO:0000256" key="2">
    <source>
        <dbReference type="ARBA" id="ARBA00022448"/>
    </source>
</evidence>
<dbReference type="InterPro" id="IPR006153">
    <property type="entry name" value="Cation/H_exchanger_TM"/>
</dbReference>
<keyword evidence="5 10" id="KW-1133">Transmembrane helix</keyword>
<feature type="transmembrane region" description="Helical" evidence="10">
    <location>
        <begin position="181"/>
        <end position="202"/>
    </location>
</feature>
<evidence type="ECO:0000256" key="5">
    <source>
        <dbReference type="ARBA" id="ARBA00022989"/>
    </source>
</evidence>
<name>A0A7Z0J6Q5_9MICO</name>